<dbReference type="Gene3D" id="1.25.10.90">
    <property type="match status" value="1"/>
</dbReference>
<comment type="caution">
    <text evidence="1">The sequence shown here is derived from an EMBL/GenBank/DDBJ whole genome shotgun (WGS) entry which is preliminary data.</text>
</comment>
<dbReference type="InterPro" id="IPR014825">
    <property type="entry name" value="DNA_alkylation"/>
</dbReference>
<sequence>MDYTSRMVALLRELRRERNGAVADSMRYYGTPYGLNYGVSLPTLRRIARAEAPDHGFARYLYRQDVRELRLAALHIACPACFTPEEFPAWAAGIVNSEIAEEAAFALLSRAEAFPALFSAWIASPDALLQYAALLAAARSPRLTASWVAPAVEAVHRNATAEATVETPAEATTEATAAAISAAADTSVAPGAFVFDTSVTEASSPEVATLAPGNSSVDVTPSAATAPSAAIVSAAPGASPASDPHVASPCAAGQQVSCRPAAQHPVPAARLTAQGAVALLAAVAAQNEENRQAVLRAAGSLGKLPAEDYVHEELAWRLEA</sequence>
<accession>A0AAJ1CC73</accession>
<gene>
    <name evidence="1" type="ORF">NE651_02955</name>
</gene>
<evidence type="ECO:0000313" key="2">
    <source>
        <dbReference type="Proteomes" id="UP001205035"/>
    </source>
</evidence>
<dbReference type="SUPFAM" id="SSF48371">
    <property type="entry name" value="ARM repeat"/>
    <property type="match status" value="1"/>
</dbReference>
<dbReference type="PANTHER" id="PTHR41291">
    <property type="entry name" value="DNA ALKYLATION REPAIR PROTEIN"/>
    <property type="match status" value="1"/>
</dbReference>
<dbReference type="AlphaFoldDB" id="A0AAJ1CC73"/>
<dbReference type="InterPro" id="IPR016024">
    <property type="entry name" value="ARM-type_fold"/>
</dbReference>
<dbReference type="Proteomes" id="UP001205035">
    <property type="component" value="Unassembled WGS sequence"/>
</dbReference>
<dbReference type="PANTHER" id="PTHR41291:SF1">
    <property type="entry name" value="DNA ALKYLATION REPAIR PROTEIN"/>
    <property type="match status" value="1"/>
</dbReference>
<dbReference type="RefSeq" id="WP_229107503.1">
    <property type="nucleotide sequence ID" value="NZ_DAWEKN010000007.1"/>
</dbReference>
<dbReference type="Pfam" id="PF08713">
    <property type="entry name" value="DNA_alkylation"/>
    <property type="match status" value="1"/>
</dbReference>
<proteinExistence type="predicted"/>
<name>A0AAJ1CC73_9BACT</name>
<organism evidence="1 2">
    <name type="scientific">Alistipes onderdonkii</name>
    <dbReference type="NCBI Taxonomy" id="328813"/>
    <lineage>
        <taxon>Bacteria</taxon>
        <taxon>Pseudomonadati</taxon>
        <taxon>Bacteroidota</taxon>
        <taxon>Bacteroidia</taxon>
        <taxon>Bacteroidales</taxon>
        <taxon>Rikenellaceae</taxon>
        <taxon>Alistipes</taxon>
    </lineage>
</organism>
<evidence type="ECO:0000313" key="1">
    <source>
        <dbReference type="EMBL" id="MCQ5081846.1"/>
    </source>
</evidence>
<protein>
    <submittedName>
        <fullName evidence="1">DNA alkylation repair protein</fullName>
    </submittedName>
</protein>
<reference evidence="1" key="1">
    <citation type="submission" date="2022-06" db="EMBL/GenBank/DDBJ databases">
        <title>Isolation of gut microbiota from human fecal samples.</title>
        <authorList>
            <person name="Pamer E.G."/>
            <person name="Barat B."/>
            <person name="Waligurski E."/>
            <person name="Medina S."/>
            <person name="Paddock L."/>
            <person name="Mostad J."/>
        </authorList>
    </citation>
    <scope>NUCLEOTIDE SEQUENCE</scope>
    <source>
        <strain evidence="1">DFI.6.22</strain>
    </source>
</reference>
<dbReference type="EMBL" id="JANGBQ010000003">
    <property type="protein sequence ID" value="MCQ5081846.1"/>
    <property type="molecule type" value="Genomic_DNA"/>
</dbReference>